<comment type="caution">
    <text evidence="7">The sequence shown here is derived from an EMBL/GenBank/DDBJ whole genome shotgun (WGS) entry which is preliminary data.</text>
</comment>
<feature type="transmembrane region" description="Helical" evidence="6">
    <location>
        <begin position="394"/>
        <end position="419"/>
    </location>
</feature>
<evidence type="ECO:0000313" key="8">
    <source>
        <dbReference type="Proteomes" id="UP000186817"/>
    </source>
</evidence>
<evidence type="ECO:0000256" key="2">
    <source>
        <dbReference type="ARBA" id="ARBA00022692"/>
    </source>
</evidence>
<dbReference type="OrthoDB" id="408493at2759"/>
<feature type="transmembrane region" description="Helical" evidence="6">
    <location>
        <begin position="329"/>
        <end position="348"/>
    </location>
</feature>
<keyword evidence="2 6" id="KW-0812">Transmembrane</keyword>
<dbReference type="GO" id="GO:0000139">
    <property type="term" value="C:Golgi membrane"/>
    <property type="evidence" value="ECO:0007669"/>
    <property type="project" value="InterPro"/>
</dbReference>
<dbReference type="GO" id="GO:0015165">
    <property type="term" value="F:pyrimidine nucleotide-sugar transmembrane transporter activity"/>
    <property type="evidence" value="ECO:0007669"/>
    <property type="project" value="InterPro"/>
</dbReference>
<evidence type="ECO:0000256" key="4">
    <source>
        <dbReference type="ARBA" id="ARBA00023136"/>
    </source>
</evidence>
<feature type="transmembrane region" description="Helical" evidence="6">
    <location>
        <begin position="833"/>
        <end position="857"/>
    </location>
</feature>
<dbReference type="Proteomes" id="UP000186817">
    <property type="component" value="Unassembled WGS sequence"/>
</dbReference>
<keyword evidence="4 6" id="KW-0472">Membrane</keyword>
<feature type="compositionally biased region" description="Pro residues" evidence="5">
    <location>
        <begin position="115"/>
        <end position="126"/>
    </location>
</feature>
<dbReference type="NCBIfam" id="TIGR00803">
    <property type="entry name" value="nst"/>
    <property type="match status" value="1"/>
</dbReference>
<comment type="subcellular location">
    <subcellularLocation>
        <location evidence="1">Membrane</location>
        <topology evidence="1">Multi-pass membrane protein</topology>
    </subcellularLocation>
</comment>
<evidence type="ECO:0000313" key="7">
    <source>
        <dbReference type="EMBL" id="OLP96796.1"/>
    </source>
</evidence>
<keyword evidence="8" id="KW-1185">Reference proteome</keyword>
<keyword evidence="3 6" id="KW-1133">Transmembrane helix</keyword>
<protein>
    <submittedName>
        <fullName evidence="7">UDP-N-acetylglucosamine transporter</fullName>
    </submittedName>
</protein>
<feature type="region of interest" description="Disordered" evidence="5">
    <location>
        <begin position="612"/>
        <end position="701"/>
    </location>
</feature>
<dbReference type="EMBL" id="LSRX01000455">
    <property type="protein sequence ID" value="OLP96796.1"/>
    <property type="molecule type" value="Genomic_DNA"/>
</dbReference>
<dbReference type="PANTHER" id="PTHR10231">
    <property type="entry name" value="NUCLEOTIDE-SUGAR TRANSMEMBRANE TRANSPORTER"/>
    <property type="match status" value="1"/>
</dbReference>
<reference evidence="7 8" key="1">
    <citation type="submission" date="2016-02" db="EMBL/GenBank/DDBJ databases">
        <title>Genome analysis of coral dinoflagellate symbionts highlights evolutionary adaptations to a symbiotic lifestyle.</title>
        <authorList>
            <person name="Aranda M."/>
            <person name="Li Y."/>
            <person name="Liew Y.J."/>
            <person name="Baumgarten S."/>
            <person name="Simakov O."/>
            <person name="Wilson M."/>
            <person name="Piel J."/>
            <person name="Ashoor H."/>
            <person name="Bougouffa S."/>
            <person name="Bajic V.B."/>
            <person name="Ryu T."/>
            <person name="Ravasi T."/>
            <person name="Bayer T."/>
            <person name="Micklem G."/>
            <person name="Kim H."/>
            <person name="Bhak J."/>
            <person name="Lajeunesse T.C."/>
            <person name="Voolstra C.R."/>
        </authorList>
    </citation>
    <scope>NUCLEOTIDE SEQUENCE [LARGE SCALE GENOMIC DNA]</scope>
    <source>
        <strain evidence="7 8">CCMP2467</strain>
    </source>
</reference>
<proteinExistence type="predicted"/>
<feature type="transmembrane region" description="Helical" evidence="6">
    <location>
        <begin position="267"/>
        <end position="284"/>
    </location>
</feature>
<organism evidence="7 8">
    <name type="scientific">Symbiodinium microadriaticum</name>
    <name type="common">Dinoflagellate</name>
    <name type="synonym">Zooxanthella microadriatica</name>
    <dbReference type="NCBI Taxonomy" id="2951"/>
    <lineage>
        <taxon>Eukaryota</taxon>
        <taxon>Sar</taxon>
        <taxon>Alveolata</taxon>
        <taxon>Dinophyceae</taxon>
        <taxon>Suessiales</taxon>
        <taxon>Symbiodiniaceae</taxon>
        <taxon>Symbiodinium</taxon>
    </lineage>
</organism>
<sequence length="1037" mass="111675">MSIRGVLRHTMVQHSPGGIPFFLHRTIDKHEAMWEPHWELVAANCDEAMCGLRVERIYPDAKVKARIVTSSRDVKIVPFDEYIPAASEFRRAFDEIAKEVQAMLGDIDEKSRFRPPTPDPPTPPYPPEPSNLHFLLICPLLLANARLSQGCSVMSVKSGDVGVGAASKAALLSVLVLQNCACAILVKQSRLKGGDWVPQTGVILQEALKGLASLVLAARLGEPLAGALLDPRELIRSSVPAFLYLVQNNLQYVSLAYLEPATYTVTYQLKILSTAVCFVLLLGQRLTLQRWLALGLLVVGVVLVQLATLEDELPDASRKSRRVGWSGQVTGLLTTMLSAAISGLAGVYTEKILKGSNVTLWVRNVQLAAWSAVIGLAGLAGTGDLEGIQRHGFFYGYNAWICASVCNNAFGGLLIAAVIKYADNILKNFATSVSIDWELVLEEEIYGGQNYSTVELHMKEAGAQDGSKQDGDSSDSSAVAEKLQTVFASVLSSSSGSQRDTQQQKKDSASSSGSVDVPKGPCLSASNPSSAENSEEQGSAGSDTSGGNWKANNGYPAPLSEVSSPSTNAHKLGPDGKCNPCVFNLSKRGCRQGDDCEYSASWLDPDVLPAELRANGGQESGEEEGVAADERSRSPPDGGRLRRLPVNTEPVEGVMSSGAASSHEMPRPATATEPSGEQEGRPATAPEPPQPAELEGGYGDEDVDNVRDVVVAPMQQDVAEDEDTSLVQMLFMHEGEILQEAGVNRAARLHLNDFLERCASSEDVPVEWAFLLLATTVDAQLRALQAVAACLRARGVAPQNLPSEQGREAAARMSACAIRAMARVVSDIGEVQLAHAVVQPYAMVLVALVRVLVRMWLVEVWLVSWRVPVVLLLLLVARLVLIERVFVDVVVDVSVILVAKINVAKLLVPVQYLLVVTEHKGDMGCAVQSCREVVLLHLTAVLLGHAHMAAEAQIPHRPRKETRLKAKRNLDQALAQNQARPEMMQDQLQKLVADCVYARNILIGHLDALAKPLPAGPVQSTALLLAPLKKKSSGRPE</sequence>
<feature type="region of interest" description="Disordered" evidence="5">
    <location>
        <begin position="491"/>
        <end position="578"/>
    </location>
</feature>
<evidence type="ECO:0000256" key="5">
    <source>
        <dbReference type="SAM" id="MobiDB-lite"/>
    </source>
</evidence>
<dbReference type="InterPro" id="IPR037185">
    <property type="entry name" value="EmrE-like"/>
</dbReference>
<gene>
    <name evidence="7" type="primary">Slc35a3</name>
    <name evidence="7" type="ORF">AK812_SmicGene20933</name>
</gene>
<evidence type="ECO:0000256" key="6">
    <source>
        <dbReference type="SAM" id="Phobius"/>
    </source>
</evidence>
<dbReference type="InterPro" id="IPR007271">
    <property type="entry name" value="Nuc_sug_transpt"/>
</dbReference>
<dbReference type="Pfam" id="PF04142">
    <property type="entry name" value="Nuc_sug_transp"/>
    <property type="match status" value="1"/>
</dbReference>
<dbReference type="AlphaFoldDB" id="A0A1Q9DNP6"/>
<dbReference type="SUPFAM" id="SSF103481">
    <property type="entry name" value="Multidrug resistance efflux transporter EmrE"/>
    <property type="match status" value="1"/>
</dbReference>
<feature type="transmembrane region" description="Helical" evidence="6">
    <location>
        <begin position="291"/>
        <end position="309"/>
    </location>
</feature>
<name>A0A1Q9DNP6_SYMMI</name>
<feature type="region of interest" description="Disordered" evidence="5">
    <location>
        <begin position="107"/>
        <end position="126"/>
    </location>
</feature>
<evidence type="ECO:0000256" key="1">
    <source>
        <dbReference type="ARBA" id="ARBA00004141"/>
    </source>
</evidence>
<feature type="transmembrane region" description="Helical" evidence="6">
    <location>
        <begin position="360"/>
        <end position="382"/>
    </location>
</feature>
<evidence type="ECO:0000256" key="3">
    <source>
        <dbReference type="ARBA" id="ARBA00022989"/>
    </source>
</evidence>
<feature type="compositionally biased region" description="Polar residues" evidence="5">
    <location>
        <begin position="537"/>
        <end position="551"/>
    </location>
</feature>
<feature type="transmembrane region" description="Helical" evidence="6">
    <location>
        <begin position="863"/>
        <end position="881"/>
    </location>
</feature>
<accession>A0A1Q9DNP6</accession>